<dbReference type="SUPFAM" id="SSF56519">
    <property type="entry name" value="Penicillin binding protein dimerisation domain"/>
    <property type="match status" value="1"/>
</dbReference>
<sequence>MSPRPSERPSARTASGATTGRATSGRPTASTRAGSTTHRARTASGGLPTKGKPPTKSKTPTKSNANPPRPGTRAAAPRRPAPAARRPAPRPSRFRKAGRPEKRLRWVAALVALVLVAFVVRLGFVQLYDGPALAARGHDARLVTTEQPATRGQITDTNGVVLATSQTRYTLVANPKNVATFVPTDAQDAAYEGSGELGTGAVAAAKLIAPLIHQDASTLGAALNASSKGALLQYKVLAKDLLPETWRAIDALGITGISSEQTSERVYPAGATGGNLLGYVDASQQGAGGLEKVLDDELSGTPGQETYERGVNGQRIPTGTDQDKAAVPGSDVALTIDQDIQWYAQDAADKAKKDTGATWAVVVVQDVKTGAVYALANSGTADPNDSSVPVSERGSVAVEGTFEPGSTGKIITMAGLLESGLAKPTSQYKVGYTYETPNGQVFHDSHEHGLEKLTLAGILAESSNSGTVQVGSKMTAQTQYDNMRAFGLGQHTGAGLPGESTGILRQPQDWDGRTRYAVLFGQGVSVNALQVAGVYSTIANGGVRPSTHVVKSVTAADGTTTPTAVGSGKRVVSKKTAAQLTRMLEGVVKDDGGTGAKATVPGYQVAGKTGTAEAAGSGGGLTSIVASFVGFAPADNPRLTVGVFVKDPKTSIFGGETAAPVFSKVMGFALHDLGVAPSSGSAKPYKPTW</sequence>
<dbReference type="EC" id="3.4.16.4" evidence="8"/>
<evidence type="ECO:0000313" key="9">
    <source>
        <dbReference type="Proteomes" id="UP000326702"/>
    </source>
</evidence>
<dbReference type="GO" id="GO:0008658">
    <property type="term" value="F:penicillin binding"/>
    <property type="evidence" value="ECO:0007669"/>
    <property type="project" value="InterPro"/>
</dbReference>
<feature type="domain" description="Penicillin-binding protein transpeptidase" evidence="6">
    <location>
        <begin position="361"/>
        <end position="666"/>
    </location>
</feature>
<dbReference type="KEGG" id="lxl:KDY119_01498"/>
<dbReference type="OrthoDB" id="9789078at2"/>
<feature type="transmembrane region" description="Helical" evidence="5">
    <location>
        <begin position="104"/>
        <end position="124"/>
    </location>
</feature>
<name>A0A5P9QAA1_9MICO</name>
<protein>
    <submittedName>
        <fullName evidence="8">Serine-type D-Ala-D-Ala carboxypeptidase</fullName>
        <ecNumber evidence="8">3.4.16.4</ecNumber>
    </submittedName>
</protein>
<dbReference type="Pfam" id="PF00905">
    <property type="entry name" value="Transpeptidase"/>
    <property type="match status" value="1"/>
</dbReference>
<evidence type="ECO:0000259" key="6">
    <source>
        <dbReference type="Pfam" id="PF00905"/>
    </source>
</evidence>
<dbReference type="GO" id="GO:0071555">
    <property type="term" value="P:cell wall organization"/>
    <property type="evidence" value="ECO:0007669"/>
    <property type="project" value="TreeGrafter"/>
</dbReference>
<dbReference type="InterPro" id="IPR036138">
    <property type="entry name" value="PBP_dimer_sf"/>
</dbReference>
<evidence type="ECO:0000256" key="1">
    <source>
        <dbReference type="ARBA" id="ARBA00004370"/>
    </source>
</evidence>
<feature type="compositionally biased region" description="Low complexity" evidence="4">
    <location>
        <begin position="11"/>
        <end position="29"/>
    </location>
</feature>
<comment type="similarity">
    <text evidence="2">Belongs to the transpeptidase family.</text>
</comment>
<keyword evidence="8" id="KW-0121">Carboxypeptidase</keyword>
<evidence type="ECO:0000313" key="8">
    <source>
        <dbReference type="EMBL" id="QFU97992.1"/>
    </source>
</evidence>
<keyword evidence="8" id="KW-0378">Hydrolase</keyword>
<accession>A0A5P9QAA1</accession>
<keyword evidence="5" id="KW-0812">Transmembrane</keyword>
<organism evidence="8 9">
    <name type="scientific">Luteimicrobium xylanilyticum</name>
    <dbReference type="NCBI Taxonomy" id="1133546"/>
    <lineage>
        <taxon>Bacteria</taxon>
        <taxon>Bacillati</taxon>
        <taxon>Actinomycetota</taxon>
        <taxon>Actinomycetes</taxon>
        <taxon>Micrococcales</taxon>
        <taxon>Luteimicrobium</taxon>
    </lineage>
</organism>
<dbReference type="Pfam" id="PF03717">
    <property type="entry name" value="PBP_dimer"/>
    <property type="match status" value="1"/>
</dbReference>
<dbReference type="PANTHER" id="PTHR30627:SF1">
    <property type="entry name" value="PEPTIDOGLYCAN D,D-TRANSPEPTIDASE FTSI"/>
    <property type="match status" value="1"/>
</dbReference>
<dbReference type="GO" id="GO:0005886">
    <property type="term" value="C:plasma membrane"/>
    <property type="evidence" value="ECO:0007669"/>
    <property type="project" value="TreeGrafter"/>
</dbReference>
<feature type="domain" description="Penicillin-binding protein dimerisation" evidence="7">
    <location>
        <begin position="147"/>
        <end position="317"/>
    </location>
</feature>
<dbReference type="PANTHER" id="PTHR30627">
    <property type="entry name" value="PEPTIDOGLYCAN D,D-TRANSPEPTIDASE"/>
    <property type="match status" value="1"/>
</dbReference>
<dbReference type="Gene3D" id="3.90.1310.10">
    <property type="entry name" value="Penicillin-binding protein 2a (Domain 2)"/>
    <property type="match status" value="1"/>
</dbReference>
<dbReference type="InterPro" id="IPR012338">
    <property type="entry name" value="Beta-lactam/transpept-like"/>
</dbReference>
<dbReference type="GO" id="GO:0009002">
    <property type="term" value="F:serine-type D-Ala-D-Ala carboxypeptidase activity"/>
    <property type="evidence" value="ECO:0007669"/>
    <property type="project" value="UniProtKB-EC"/>
</dbReference>
<keyword evidence="8" id="KW-0645">Protease</keyword>
<evidence type="ECO:0000256" key="3">
    <source>
        <dbReference type="ARBA" id="ARBA00023136"/>
    </source>
</evidence>
<reference evidence="8 9" key="1">
    <citation type="submission" date="2019-10" db="EMBL/GenBank/DDBJ databases">
        <title>Genome sequence of Luteimicrobium xylanilyticum HY-24.</title>
        <authorList>
            <person name="Kim D.Y."/>
            <person name="Park H.-Y."/>
        </authorList>
    </citation>
    <scope>NUCLEOTIDE SEQUENCE [LARGE SCALE GENOMIC DNA]</scope>
    <source>
        <strain evidence="8 9">HY-24</strain>
    </source>
</reference>
<keyword evidence="5" id="KW-1133">Transmembrane helix</keyword>
<dbReference type="InterPro" id="IPR001460">
    <property type="entry name" value="PCN-bd_Tpept"/>
</dbReference>
<evidence type="ECO:0000256" key="5">
    <source>
        <dbReference type="SAM" id="Phobius"/>
    </source>
</evidence>
<feature type="compositionally biased region" description="Basic and acidic residues" evidence="4">
    <location>
        <begin position="1"/>
        <end position="10"/>
    </location>
</feature>
<evidence type="ECO:0000256" key="2">
    <source>
        <dbReference type="ARBA" id="ARBA00007171"/>
    </source>
</evidence>
<dbReference type="InterPro" id="IPR050515">
    <property type="entry name" value="Beta-lactam/transpept"/>
</dbReference>
<evidence type="ECO:0000259" key="7">
    <source>
        <dbReference type="Pfam" id="PF03717"/>
    </source>
</evidence>
<comment type="subcellular location">
    <subcellularLocation>
        <location evidence="1">Membrane</location>
    </subcellularLocation>
</comment>
<feature type="compositionally biased region" description="Low complexity" evidence="4">
    <location>
        <begin position="44"/>
        <end position="86"/>
    </location>
</feature>
<dbReference type="Gene3D" id="3.30.450.330">
    <property type="match status" value="1"/>
</dbReference>
<dbReference type="Gene3D" id="3.40.710.10">
    <property type="entry name" value="DD-peptidase/beta-lactamase superfamily"/>
    <property type="match status" value="1"/>
</dbReference>
<dbReference type="RefSeq" id="WP_153022134.1">
    <property type="nucleotide sequence ID" value="NZ_BAABIH010000035.1"/>
</dbReference>
<dbReference type="SUPFAM" id="SSF56601">
    <property type="entry name" value="beta-lactamase/transpeptidase-like"/>
    <property type="match status" value="1"/>
</dbReference>
<dbReference type="Proteomes" id="UP000326702">
    <property type="component" value="Chromosome"/>
</dbReference>
<evidence type="ECO:0000256" key="4">
    <source>
        <dbReference type="SAM" id="MobiDB-lite"/>
    </source>
</evidence>
<proteinExistence type="inferred from homology"/>
<keyword evidence="3 5" id="KW-0472">Membrane</keyword>
<dbReference type="EMBL" id="CP045529">
    <property type="protein sequence ID" value="QFU97992.1"/>
    <property type="molecule type" value="Genomic_DNA"/>
</dbReference>
<dbReference type="AlphaFoldDB" id="A0A5P9QAA1"/>
<feature type="region of interest" description="Disordered" evidence="4">
    <location>
        <begin position="1"/>
        <end position="98"/>
    </location>
</feature>
<gene>
    <name evidence="8" type="primary">ftsI</name>
    <name evidence="8" type="ORF">KDY119_01498</name>
</gene>
<keyword evidence="9" id="KW-1185">Reference proteome</keyword>
<dbReference type="InterPro" id="IPR005311">
    <property type="entry name" value="PBP_dimer"/>
</dbReference>